<dbReference type="InterPro" id="IPR004136">
    <property type="entry name" value="NMO"/>
</dbReference>
<gene>
    <name evidence="6" type="ordered locus">Nther_1158</name>
</gene>
<dbReference type="Gene3D" id="3.20.20.70">
    <property type="entry name" value="Aldolase class I"/>
    <property type="match status" value="1"/>
</dbReference>
<keyword evidence="3" id="KW-0285">Flavoprotein</keyword>
<evidence type="ECO:0000313" key="6">
    <source>
        <dbReference type="EMBL" id="ACB84741.1"/>
    </source>
</evidence>
<dbReference type="GO" id="GO:0018580">
    <property type="term" value="F:nitronate monooxygenase activity"/>
    <property type="evidence" value="ECO:0007669"/>
    <property type="project" value="InterPro"/>
</dbReference>
<comment type="function">
    <text evidence="1">Nitronate monooxygenase that uses molecular oxygen to catalyze the oxidative denitrification of alkyl nitronates. Acts on propionate 3-nitronate (P3N), the presumed physiological substrate. Probably functions in the detoxification of P3N, a metabolic poison produced by plants and fungi as a defense mechanism.</text>
</comment>
<dbReference type="KEGG" id="nth:Nther_1158"/>
<dbReference type="AlphaFoldDB" id="B2A1K1"/>
<evidence type="ECO:0000256" key="3">
    <source>
        <dbReference type="ARBA" id="ARBA00022630"/>
    </source>
</evidence>
<evidence type="ECO:0000256" key="2">
    <source>
        <dbReference type="ARBA" id="ARBA00013457"/>
    </source>
</evidence>
<dbReference type="PANTHER" id="PTHR32332">
    <property type="entry name" value="2-NITROPROPANE DIOXYGENASE"/>
    <property type="match status" value="1"/>
</dbReference>
<dbReference type="Proteomes" id="UP000001683">
    <property type="component" value="Chromosome"/>
</dbReference>
<evidence type="ECO:0000256" key="5">
    <source>
        <dbReference type="ARBA" id="ARBA00023002"/>
    </source>
</evidence>
<keyword evidence="4" id="KW-0288">FMN</keyword>
<dbReference type="HOGENOM" id="CLU_038732_0_1_9"/>
<name>B2A1K1_NATTJ</name>
<dbReference type="eggNOG" id="COG2070">
    <property type="taxonomic scope" value="Bacteria"/>
</dbReference>
<accession>B2A1K1</accession>
<dbReference type="OrthoDB" id="9778912at2"/>
<organism evidence="6 7">
    <name type="scientific">Natranaerobius thermophilus (strain ATCC BAA-1301 / DSM 18059 / JW/NM-WN-LF)</name>
    <dbReference type="NCBI Taxonomy" id="457570"/>
    <lineage>
        <taxon>Bacteria</taxon>
        <taxon>Bacillati</taxon>
        <taxon>Bacillota</taxon>
        <taxon>Clostridia</taxon>
        <taxon>Natranaerobiales</taxon>
        <taxon>Natranaerobiaceae</taxon>
        <taxon>Natranaerobius</taxon>
    </lineage>
</organism>
<dbReference type="SUPFAM" id="SSF51412">
    <property type="entry name" value="Inosine monophosphate dehydrogenase (IMPDH)"/>
    <property type="match status" value="1"/>
</dbReference>
<dbReference type="EMBL" id="CP001034">
    <property type="protein sequence ID" value="ACB84741.1"/>
    <property type="molecule type" value="Genomic_DNA"/>
</dbReference>
<sequence length="357" mass="38328">MSLPSLKIGELIAKVPIIQGGMGVGVSLSRLASAVANHGGIGVISGVQIGYSEPDFSTNPDQANLRALTKQIRKAKDLSPSGIIGVNLLAAINNYEDMVKTAVKENIDVIVTGAGLPKNLPGLVEDAKTKLAPIVSSGKAASLICKLWDKRYNRVPDIVIVEGPLAGGHLGFKKQQLNSPDCSTLEKLIPETQEALHPFAKKYERTIPVVAAGGIFNGQDIAKFLKMGAQGVQMGTRFVTTEECDVHENFKKAYINSREQDIQLVDSPVGMPGRAISNNFTKQIETKRIPVSKCNNCLKPCDPSTNIYCISEALIKSCQGNTTDGLIFSGTNAYRTNKLTSVKDLMTSLVQEAELAY</sequence>
<evidence type="ECO:0000256" key="4">
    <source>
        <dbReference type="ARBA" id="ARBA00022643"/>
    </source>
</evidence>
<dbReference type="STRING" id="457570.Nther_1158"/>
<dbReference type="RefSeq" id="WP_012447616.1">
    <property type="nucleotide sequence ID" value="NC_010718.1"/>
</dbReference>
<reference evidence="6 7" key="2">
    <citation type="journal article" date="2011" name="J. Bacteriol.">
        <title>Complete genome sequence of the anaerobic, halophilic alkalithermophile Natranaerobius thermophilus JW/NM-WN-LF.</title>
        <authorList>
            <person name="Zhao B."/>
            <person name="Mesbah N.M."/>
            <person name="Dalin E."/>
            <person name="Goodwin L."/>
            <person name="Nolan M."/>
            <person name="Pitluck S."/>
            <person name="Chertkov O."/>
            <person name="Brettin T.S."/>
            <person name="Han J."/>
            <person name="Larimer F.W."/>
            <person name="Land M.L."/>
            <person name="Hauser L."/>
            <person name="Kyrpides N."/>
            <person name="Wiegel J."/>
        </authorList>
    </citation>
    <scope>NUCLEOTIDE SEQUENCE [LARGE SCALE GENOMIC DNA]</scope>
    <source>
        <strain evidence="7">ATCC BAA-1301 / DSM 18059 / JW/NM-WN-LF</strain>
    </source>
</reference>
<protein>
    <recommendedName>
        <fullName evidence="2">Probable nitronate monooxygenase</fullName>
    </recommendedName>
</protein>
<dbReference type="GO" id="GO:0051213">
    <property type="term" value="F:dioxygenase activity"/>
    <property type="evidence" value="ECO:0007669"/>
    <property type="project" value="UniProtKB-KW"/>
</dbReference>
<dbReference type="InterPro" id="IPR013785">
    <property type="entry name" value="Aldolase_TIM"/>
</dbReference>
<keyword evidence="5" id="KW-0560">Oxidoreductase</keyword>
<evidence type="ECO:0000313" key="7">
    <source>
        <dbReference type="Proteomes" id="UP000001683"/>
    </source>
</evidence>
<evidence type="ECO:0000256" key="1">
    <source>
        <dbReference type="ARBA" id="ARBA00003535"/>
    </source>
</evidence>
<keyword evidence="7" id="KW-1185">Reference proteome</keyword>
<dbReference type="CDD" id="cd04730">
    <property type="entry name" value="NPD_like"/>
    <property type="match status" value="1"/>
</dbReference>
<dbReference type="PANTHER" id="PTHR32332:SF18">
    <property type="entry name" value="2-NITROPROPANE DIOXYGENASE"/>
    <property type="match status" value="1"/>
</dbReference>
<keyword evidence="6" id="KW-0223">Dioxygenase</keyword>
<dbReference type="InParanoid" id="B2A1K1"/>
<proteinExistence type="predicted"/>
<reference evidence="6 7" key="1">
    <citation type="submission" date="2008-04" db="EMBL/GenBank/DDBJ databases">
        <title>Complete sequence of chromosome of Natranaerobius thermophilus JW/NM-WN-LF.</title>
        <authorList>
            <consortium name="US DOE Joint Genome Institute"/>
            <person name="Copeland A."/>
            <person name="Lucas S."/>
            <person name="Lapidus A."/>
            <person name="Glavina del Rio T."/>
            <person name="Dalin E."/>
            <person name="Tice H."/>
            <person name="Bruce D."/>
            <person name="Goodwin L."/>
            <person name="Pitluck S."/>
            <person name="Chertkov O."/>
            <person name="Brettin T."/>
            <person name="Detter J.C."/>
            <person name="Han C."/>
            <person name="Kuske C.R."/>
            <person name="Schmutz J."/>
            <person name="Larimer F."/>
            <person name="Land M."/>
            <person name="Hauser L."/>
            <person name="Kyrpides N."/>
            <person name="Lykidis A."/>
            <person name="Mesbah N.M."/>
            <person name="Wiegel J."/>
        </authorList>
    </citation>
    <scope>NUCLEOTIDE SEQUENCE [LARGE SCALE GENOMIC DNA]</scope>
    <source>
        <strain evidence="7">ATCC BAA-1301 / DSM 18059 / JW/NM-WN-LF</strain>
    </source>
</reference>
<dbReference type="Pfam" id="PF03060">
    <property type="entry name" value="NMO"/>
    <property type="match status" value="1"/>
</dbReference>